<dbReference type="Proteomes" id="UP000269883">
    <property type="component" value="Chromosome"/>
</dbReference>
<keyword evidence="3" id="KW-1003">Cell membrane</keyword>
<accession>A0A2Z6AXT4</accession>
<evidence type="ECO:0000313" key="9">
    <source>
        <dbReference type="Proteomes" id="UP000269883"/>
    </source>
</evidence>
<dbReference type="GO" id="GO:0008324">
    <property type="term" value="F:monoatomic cation transmembrane transporter activity"/>
    <property type="evidence" value="ECO:0007669"/>
    <property type="project" value="InterPro"/>
</dbReference>
<dbReference type="PANTHER" id="PTHR34584:SF1">
    <property type="entry name" value="NA(+)_H(+) ANTIPORTER SUBUNIT E1"/>
    <property type="match status" value="1"/>
</dbReference>
<organism evidence="8 9">
    <name type="scientific">Desulfovibrio ferrophilus</name>
    <dbReference type="NCBI Taxonomy" id="241368"/>
    <lineage>
        <taxon>Bacteria</taxon>
        <taxon>Pseudomonadati</taxon>
        <taxon>Thermodesulfobacteriota</taxon>
        <taxon>Desulfovibrionia</taxon>
        <taxon>Desulfovibrionales</taxon>
        <taxon>Desulfovibrionaceae</taxon>
        <taxon>Desulfovibrio</taxon>
    </lineage>
</organism>
<sequence length="177" mass="20289">MVYNRKQSKKRKPRRRFGAMALTFLIMALSWIVLSGQFDPFHMSLGVISCAIVAWFSSDLLFPPDSRAAITGTWFRFIMYIPWLIWEIMKANVWLMYLAFHPRMMDKISPRVIKIDSNLKGTMSRLTYANSITLTPGTITVHVDINGRYTVHAIDQKSADGLPGDMEHKIAKTFGED</sequence>
<evidence type="ECO:0000256" key="3">
    <source>
        <dbReference type="ARBA" id="ARBA00022475"/>
    </source>
</evidence>
<evidence type="ECO:0000256" key="5">
    <source>
        <dbReference type="ARBA" id="ARBA00022989"/>
    </source>
</evidence>
<evidence type="ECO:0000256" key="4">
    <source>
        <dbReference type="ARBA" id="ARBA00022692"/>
    </source>
</evidence>
<keyword evidence="9" id="KW-1185">Reference proteome</keyword>
<dbReference type="EMBL" id="AP017378">
    <property type="protein sequence ID" value="BBD08015.1"/>
    <property type="molecule type" value="Genomic_DNA"/>
</dbReference>
<keyword evidence="4 7" id="KW-0812">Transmembrane</keyword>
<dbReference type="Pfam" id="PF01899">
    <property type="entry name" value="MNHE"/>
    <property type="match status" value="1"/>
</dbReference>
<evidence type="ECO:0000256" key="1">
    <source>
        <dbReference type="ARBA" id="ARBA00004651"/>
    </source>
</evidence>
<dbReference type="KEGG" id="dfl:DFE_1289"/>
<proteinExistence type="inferred from homology"/>
<keyword evidence="5 7" id="KW-1133">Transmembrane helix</keyword>
<dbReference type="GO" id="GO:0005886">
    <property type="term" value="C:plasma membrane"/>
    <property type="evidence" value="ECO:0007669"/>
    <property type="project" value="UniProtKB-SubCell"/>
</dbReference>
<evidence type="ECO:0000256" key="2">
    <source>
        <dbReference type="ARBA" id="ARBA00006228"/>
    </source>
</evidence>
<keyword evidence="6 7" id="KW-0472">Membrane</keyword>
<dbReference type="AlphaFoldDB" id="A0A2Z6AXT4"/>
<evidence type="ECO:0000313" key="8">
    <source>
        <dbReference type="EMBL" id="BBD08015.1"/>
    </source>
</evidence>
<evidence type="ECO:0000256" key="7">
    <source>
        <dbReference type="SAM" id="Phobius"/>
    </source>
</evidence>
<comment type="subcellular location">
    <subcellularLocation>
        <location evidence="1">Cell membrane</location>
        <topology evidence="1">Multi-pass membrane protein</topology>
    </subcellularLocation>
</comment>
<dbReference type="PANTHER" id="PTHR34584">
    <property type="entry name" value="NA(+)/H(+) ANTIPORTER SUBUNIT E1"/>
    <property type="match status" value="1"/>
</dbReference>
<evidence type="ECO:0000256" key="6">
    <source>
        <dbReference type="ARBA" id="ARBA00023136"/>
    </source>
</evidence>
<name>A0A2Z6AXT4_9BACT</name>
<reference evidence="8 9" key="1">
    <citation type="journal article" date="2018" name="Sci. Adv.">
        <title>Multi-heme cytochromes provide a pathway for survival in energy-limited environments.</title>
        <authorList>
            <person name="Deng X."/>
            <person name="Dohmae N."/>
            <person name="Nealson K.H."/>
            <person name="Hashimoto K."/>
            <person name="Okamoto A."/>
        </authorList>
    </citation>
    <scope>NUCLEOTIDE SEQUENCE [LARGE SCALE GENOMIC DNA]</scope>
    <source>
        <strain evidence="8 9">IS5</strain>
    </source>
</reference>
<protein>
    <submittedName>
        <fullName evidence="8">Na+/H+ ion antiporter subunit</fullName>
    </submittedName>
</protein>
<feature type="transmembrane region" description="Helical" evidence="7">
    <location>
        <begin position="74"/>
        <end position="100"/>
    </location>
</feature>
<comment type="similarity">
    <text evidence="2">Belongs to the CPA3 antiporters (TC 2.A.63) subunit E family.</text>
</comment>
<gene>
    <name evidence="8" type="ORF">DFE_1289</name>
</gene>
<dbReference type="PIRSF" id="PIRSF019239">
    <property type="entry name" value="MrpE"/>
    <property type="match status" value="1"/>
</dbReference>
<dbReference type="RefSeq" id="WP_197723456.1">
    <property type="nucleotide sequence ID" value="NZ_AP017378.1"/>
</dbReference>
<dbReference type="InterPro" id="IPR002758">
    <property type="entry name" value="Cation_antiport_E"/>
</dbReference>